<comment type="caution">
    <text evidence="4">The sequence shown here is derived from an EMBL/GenBank/DDBJ whole genome shotgun (WGS) entry which is preliminary data.</text>
</comment>
<organism evidence="4 5">
    <name type="scientific">Penaeus vannamei</name>
    <name type="common">Whiteleg shrimp</name>
    <name type="synonym">Litopenaeus vannamei</name>
    <dbReference type="NCBI Taxonomy" id="6689"/>
    <lineage>
        <taxon>Eukaryota</taxon>
        <taxon>Metazoa</taxon>
        <taxon>Ecdysozoa</taxon>
        <taxon>Arthropoda</taxon>
        <taxon>Crustacea</taxon>
        <taxon>Multicrustacea</taxon>
        <taxon>Malacostraca</taxon>
        <taxon>Eumalacostraca</taxon>
        <taxon>Eucarida</taxon>
        <taxon>Decapoda</taxon>
        <taxon>Dendrobranchiata</taxon>
        <taxon>Penaeoidea</taxon>
        <taxon>Penaeidae</taxon>
        <taxon>Penaeus</taxon>
    </lineage>
</organism>
<name>A0A423SQ98_PENVA</name>
<dbReference type="SUPFAM" id="SSF51445">
    <property type="entry name" value="(Trans)glycosidases"/>
    <property type="match status" value="1"/>
</dbReference>
<dbReference type="EMBL" id="QCYY01002942">
    <property type="protein sequence ID" value="ROT66396.1"/>
    <property type="molecule type" value="Genomic_DNA"/>
</dbReference>
<dbReference type="GO" id="GO:0005975">
    <property type="term" value="P:carbohydrate metabolic process"/>
    <property type="evidence" value="ECO:0007669"/>
    <property type="project" value="InterPro"/>
</dbReference>
<dbReference type="Pfam" id="PF01055">
    <property type="entry name" value="Glyco_hydro_31_2nd"/>
    <property type="match status" value="1"/>
</dbReference>
<keyword evidence="2" id="KW-0378">Hydrolase</keyword>
<feature type="domain" description="Glycoside hydrolase family 31 TIM barrel" evidence="3">
    <location>
        <begin position="35"/>
        <end position="129"/>
    </location>
</feature>
<dbReference type="InterPro" id="IPR017853">
    <property type="entry name" value="GH"/>
</dbReference>
<proteinExistence type="inferred from homology"/>
<keyword evidence="2" id="KW-0326">Glycosidase</keyword>
<keyword evidence="5" id="KW-1185">Reference proteome</keyword>
<dbReference type="STRING" id="6689.A0A423SQ98"/>
<dbReference type="GO" id="GO:0004558">
    <property type="term" value="F:alpha-1,4-glucosidase activity"/>
    <property type="evidence" value="ECO:0007669"/>
    <property type="project" value="TreeGrafter"/>
</dbReference>
<evidence type="ECO:0000256" key="1">
    <source>
        <dbReference type="ARBA" id="ARBA00007806"/>
    </source>
</evidence>
<reference evidence="4 5" key="2">
    <citation type="submission" date="2019-01" db="EMBL/GenBank/DDBJ databases">
        <title>The decoding of complex shrimp genome reveals the adaptation for benthos swimmer, frequently molting mechanism and breeding impact on genome.</title>
        <authorList>
            <person name="Sun Y."/>
            <person name="Gao Y."/>
            <person name="Yu Y."/>
        </authorList>
    </citation>
    <scope>NUCLEOTIDE SEQUENCE [LARGE SCALE GENOMIC DNA]</scope>
    <source>
        <tissue evidence="4">Muscle</tissue>
    </source>
</reference>
<protein>
    <submittedName>
        <fullName evidence="4">Putative lysosomal alpha-glucosidase-like</fullName>
    </submittedName>
</protein>
<gene>
    <name evidence="4" type="ORF">C7M84_015580</name>
</gene>
<evidence type="ECO:0000313" key="4">
    <source>
        <dbReference type="EMBL" id="ROT66396.1"/>
    </source>
</evidence>
<dbReference type="AlphaFoldDB" id="A0A423SQ98"/>
<dbReference type="PANTHER" id="PTHR22762">
    <property type="entry name" value="ALPHA-GLUCOSIDASE"/>
    <property type="match status" value="1"/>
</dbReference>
<dbReference type="Gene3D" id="3.20.20.80">
    <property type="entry name" value="Glycosidases"/>
    <property type="match status" value="1"/>
</dbReference>
<dbReference type="Proteomes" id="UP000283509">
    <property type="component" value="Unassembled WGS sequence"/>
</dbReference>
<sequence length="139" mass="16410">MLFFSPHQLSHSELRTSFFDTNEVISQYTEVIGRPFLPPYWSLGYHQCRYGYETLNRTRDVWQRTRKAGIPFDVQWNDIDYMKHNNDFTYDQTNYDGLPDFVEDLHREGMHYVPIIDPGISAAEPQHTYPAQATSQRAT</sequence>
<comment type="similarity">
    <text evidence="1 2">Belongs to the glycosyl hydrolase 31 family.</text>
</comment>
<dbReference type="PANTHER" id="PTHR22762:SF131">
    <property type="entry name" value="GLYCOSIDE HYDROLASE FAMILY 31 N-TERMINAL DOMAIN-CONTAINING PROTEIN"/>
    <property type="match status" value="1"/>
</dbReference>
<reference evidence="4 5" key="1">
    <citation type="submission" date="2018-04" db="EMBL/GenBank/DDBJ databases">
        <authorList>
            <person name="Zhang X."/>
            <person name="Yuan J."/>
            <person name="Li F."/>
            <person name="Xiang J."/>
        </authorList>
    </citation>
    <scope>NUCLEOTIDE SEQUENCE [LARGE SCALE GENOMIC DNA]</scope>
    <source>
        <tissue evidence="4">Muscle</tissue>
    </source>
</reference>
<accession>A0A423SQ98</accession>
<dbReference type="InterPro" id="IPR000322">
    <property type="entry name" value="Glyco_hydro_31_TIM"/>
</dbReference>
<evidence type="ECO:0000313" key="5">
    <source>
        <dbReference type="Proteomes" id="UP000283509"/>
    </source>
</evidence>
<dbReference type="OrthoDB" id="1334205at2759"/>
<evidence type="ECO:0000256" key="2">
    <source>
        <dbReference type="RuleBase" id="RU361185"/>
    </source>
</evidence>
<evidence type="ECO:0000259" key="3">
    <source>
        <dbReference type="Pfam" id="PF01055"/>
    </source>
</evidence>